<dbReference type="InterPro" id="IPR036612">
    <property type="entry name" value="KH_dom_type_1_sf"/>
</dbReference>
<dbReference type="CDD" id="cd22459">
    <property type="entry name" value="KH-I_PEPPER_rpt1_like"/>
    <property type="match status" value="1"/>
</dbReference>
<dbReference type="EMBL" id="QGKX02001521">
    <property type="protein sequence ID" value="KAF3509907.1"/>
    <property type="molecule type" value="Genomic_DNA"/>
</dbReference>
<feature type="domain" description="K Homology" evidence="4">
    <location>
        <begin position="757"/>
        <end position="827"/>
    </location>
</feature>
<evidence type="ECO:0000313" key="5">
    <source>
        <dbReference type="EMBL" id="KAF3509907.1"/>
    </source>
</evidence>
<dbReference type="Proteomes" id="UP000712600">
    <property type="component" value="Unassembled WGS sequence"/>
</dbReference>
<dbReference type="SUPFAM" id="SSF54791">
    <property type="entry name" value="Eukaryotic type KH-domain (KH-domain type I)"/>
    <property type="match status" value="4"/>
</dbReference>
<name>A0A8S9P9U6_BRACR</name>
<proteinExistence type="predicted"/>
<feature type="domain" description="K Homology" evidence="4">
    <location>
        <begin position="484"/>
        <end position="557"/>
    </location>
</feature>
<dbReference type="PANTHER" id="PTHR10288">
    <property type="entry name" value="KH DOMAIN CONTAINING RNA BINDING PROTEIN"/>
    <property type="match status" value="1"/>
</dbReference>
<dbReference type="InterPro" id="IPR019557">
    <property type="entry name" value="AminoTfrase-like_pln_mobile"/>
</dbReference>
<evidence type="ECO:0000256" key="3">
    <source>
        <dbReference type="SAM" id="SignalP"/>
    </source>
</evidence>
<dbReference type="PROSITE" id="PS50084">
    <property type="entry name" value="KH_TYPE_1"/>
    <property type="match status" value="4"/>
</dbReference>
<comment type="caution">
    <text evidence="5">The sequence shown here is derived from an EMBL/GenBank/DDBJ whole genome shotgun (WGS) entry which is preliminary data.</text>
</comment>
<dbReference type="Pfam" id="PF00013">
    <property type="entry name" value="KH_1"/>
    <property type="match status" value="4"/>
</dbReference>
<dbReference type="InterPro" id="IPR004088">
    <property type="entry name" value="KH_dom_type_1"/>
</dbReference>
<dbReference type="AlphaFoldDB" id="A0A8S9P9U6"/>
<reference evidence="5" key="1">
    <citation type="submission" date="2019-12" db="EMBL/GenBank/DDBJ databases">
        <title>Genome sequencing and annotation of Brassica cretica.</title>
        <authorList>
            <person name="Studholme D.J."/>
            <person name="Sarris P."/>
        </authorList>
    </citation>
    <scope>NUCLEOTIDE SEQUENCE</scope>
    <source>
        <strain evidence="5">PFS-109/04</strain>
        <tissue evidence="5">Leaf</tissue>
    </source>
</reference>
<evidence type="ECO:0000259" key="4">
    <source>
        <dbReference type="SMART" id="SM00322"/>
    </source>
</evidence>
<dbReference type="SMART" id="SM00322">
    <property type="entry name" value="KH"/>
    <property type="match status" value="4"/>
</dbReference>
<feature type="chain" id="PRO_5035817495" description="K Homology domain-containing protein" evidence="3">
    <location>
        <begin position="16"/>
        <end position="831"/>
    </location>
</feature>
<evidence type="ECO:0000256" key="2">
    <source>
        <dbReference type="PROSITE-ProRule" id="PRU00117"/>
    </source>
</evidence>
<keyword evidence="2" id="KW-0694">RNA-binding</keyword>
<accession>A0A8S9P9U6</accession>
<organism evidence="5 6">
    <name type="scientific">Brassica cretica</name>
    <name type="common">Mustard</name>
    <dbReference type="NCBI Taxonomy" id="69181"/>
    <lineage>
        <taxon>Eukaryota</taxon>
        <taxon>Viridiplantae</taxon>
        <taxon>Streptophyta</taxon>
        <taxon>Embryophyta</taxon>
        <taxon>Tracheophyta</taxon>
        <taxon>Spermatophyta</taxon>
        <taxon>Magnoliopsida</taxon>
        <taxon>eudicotyledons</taxon>
        <taxon>Gunneridae</taxon>
        <taxon>Pentapetalae</taxon>
        <taxon>rosids</taxon>
        <taxon>malvids</taxon>
        <taxon>Brassicales</taxon>
        <taxon>Brassicaceae</taxon>
        <taxon>Brassiceae</taxon>
        <taxon>Brassica</taxon>
    </lineage>
</organism>
<dbReference type="GO" id="GO:0003723">
    <property type="term" value="F:RNA binding"/>
    <property type="evidence" value="ECO:0007669"/>
    <property type="project" value="UniProtKB-UniRule"/>
</dbReference>
<protein>
    <recommendedName>
        <fullName evidence="4">K Homology domain-containing protein</fullName>
    </recommendedName>
</protein>
<dbReference type="Gene3D" id="3.30.1370.10">
    <property type="entry name" value="K Homology domain, type 1"/>
    <property type="match status" value="2"/>
</dbReference>
<feature type="domain" description="K Homology" evidence="4">
    <location>
        <begin position="357"/>
        <end position="432"/>
    </location>
</feature>
<feature type="domain" description="K Homology" evidence="4">
    <location>
        <begin position="568"/>
        <end position="643"/>
    </location>
</feature>
<feature type="signal peptide" evidence="3">
    <location>
        <begin position="1"/>
        <end position="15"/>
    </location>
</feature>
<dbReference type="Pfam" id="PF10536">
    <property type="entry name" value="PMD"/>
    <property type="match status" value="1"/>
</dbReference>
<keyword evidence="3" id="KW-0732">Signal</keyword>
<sequence>MFLLGFSVLGSPVFAALDESGERVKEKLVKESLKIKKDNNFVFVSQVEWMRRFMNDDDELEHVAFLALWLSYFVFPSAYYHIDEAVFSVAVHVSRGTRIALAPAVLAHLYADLTLLKRHIREFITIEDKIELKGLFKLVQVWTWERFKELQPEKANPLLKGEARLSIWCDLTKKRSSNVREVLEESKTESFEWRPYTKALENWRFPLFYPEEAMWVPVAAYLDDEFITFARCVKVSKLVGIDCVEHYFPNRVAAQFGLLQDVTCHVNMNNKLSKEEAWDEYNKPLDELTLYIPSRCVIPWWKKSSSEWWKKLSPEFQRSPKENQAVESAESLTPRNIIVFGDDAANADGSELDKGEFEGLCRVLVRGNQVDYLMSQGGMMMQRIREDSGASVRIASTDQIPPCAFPGDVVIQINGKFSNVKKALLMITNCLQESGAPPTWEECSFPPPGYPPDYHSMEYHQWDHPPNPMPEDVGPFNRPPIVEEEVAFRLLCPADKVGSLIGKGGAVVRALQNETGASIKVSDPTHETEERIVVISARENLERRHSLAQDAVMCVHNRIVEIGFEPSAAVVARLLVHSPFIGRLLGKGGHVISEMRRATGASIRVFAKDQATKYESQHDEIVQIIGNVKTVQDALFQITSRLREAMFPGRIPFPGMGGPPPPFMGPYPEPPPPFGPRPYPASPDRYHSPVGPYHALYNVYDYTERHCHGPGFDRPPSPMSWTPQPPIDGHPGGMVPDVNHGYALRNEPIGGENLAMTSANVEIVVPQAYLGHVYGENCSNLNYIKQVTGANVVVHDPKAGTTEGLVVVSGTSDQAHFAQSLLHAFILCGQS</sequence>
<evidence type="ECO:0000256" key="1">
    <source>
        <dbReference type="ARBA" id="ARBA00022737"/>
    </source>
</evidence>
<keyword evidence="1" id="KW-0677">Repeat</keyword>
<dbReference type="InterPro" id="IPR004087">
    <property type="entry name" value="KH_dom"/>
</dbReference>
<evidence type="ECO:0000313" key="6">
    <source>
        <dbReference type="Proteomes" id="UP000712600"/>
    </source>
</evidence>
<dbReference type="Gene3D" id="3.30.310.210">
    <property type="match status" value="1"/>
</dbReference>
<dbReference type="CDD" id="cd22460">
    <property type="entry name" value="KH-I_PEPPER_rpt2_like"/>
    <property type="match status" value="2"/>
</dbReference>
<gene>
    <name evidence="5" type="ORF">F2Q69_00009996</name>
</gene>